<reference evidence="1" key="1">
    <citation type="journal article" date="2014" name="Nat. Commun.">
        <title>Multiple recent horizontal transfers of a large genomic region in cheese making fungi.</title>
        <authorList>
            <person name="Cheeseman K."/>
            <person name="Ropars J."/>
            <person name="Renault P."/>
            <person name="Dupont J."/>
            <person name="Gouzy J."/>
            <person name="Branca A."/>
            <person name="Abraham A.L."/>
            <person name="Ceppi M."/>
            <person name="Conseiller E."/>
            <person name="Debuchy R."/>
            <person name="Malagnac F."/>
            <person name="Goarin A."/>
            <person name="Silar P."/>
            <person name="Lacoste S."/>
            <person name="Sallet E."/>
            <person name="Bensimon A."/>
            <person name="Giraud T."/>
            <person name="Brygoo Y."/>
        </authorList>
    </citation>
    <scope>NUCLEOTIDE SEQUENCE [LARGE SCALE GENOMIC DNA]</scope>
    <source>
        <strain evidence="1">FM164</strain>
    </source>
</reference>
<keyword evidence="2" id="KW-1185">Reference proteome</keyword>
<dbReference type="AlphaFoldDB" id="W6QFH9"/>
<dbReference type="OrthoDB" id="10003767at2759"/>
<dbReference type="EMBL" id="HG792015">
    <property type="protein sequence ID" value="CDM28342.1"/>
    <property type="molecule type" value="Genomic_DNA"/>
</dbReference>
<evidence type="ECO:0000313" key="2">
    <source>
        <dbReference type="Proteomes" id="UP000030686"/>
    </source>
</evidence>
<dbReference type="OMA" id="NGHCIVA"/>
<evidence type="ECO:0000313" key="1">
    <source>
        <dbReference type="EMBL" id="CDM28342.1"/>
    </source>
</evidence>
<name>W6QFH9_PENRF</name>
<proteinExistence type="predicted"/>
<sequence length="73" mass="7756">MNDGKIVLARIPNPNAGPAFYSTASEVATMELTRDVLQIPGPRIFDWSATSNNAVGSEYIIMEEASGTQLGVA</sequence>
<protein>
    <submittedName>
        <fullName evidence="1">Genomic scaffold, ProqFM164S01</fullName>
    </submittedName>
</protein>
<accession>W6QFH9</accession>
<organism evidence="1 2">
    <name type="scientific">Penicillium roqueforti (strain FM164)</name>
    <dbReference type="NCBI Taxonomy" id="1365484"/>
    <lineage>
        <taxon>Eukaryota</taxon>
        <taxon>Fungi</taxon>
        <taxon>Dikarya</taxon>
        <taxon>Ascomycota</taxon>
        <taxon>Pezizomycotina</taxon>
        <taxon>Eurotiomycetes</taxon>
        <taxon>Eurotiomycetidae</taxon>
        <taxon>Eurotiales</taxon>
        <taxon>Aspergillaceae</taxon>
        <taxon>Penicillium</taxon>
    </lineage>
</organism>
<gene>
    <name evidence="1" type="ORF">PROQFM164_S01g002153</name>
</gene>
<dbReference type="GO" id="GO:0005739">
    <property type="term" value="C:mitochondrion"/>
    <property type="evidence" value="ECO:0007669"/>
    <property type="project" value="TreeGrafter"/>
</dbReference>
<dbReference type="InterPro" id="IPR051035">
    <property type="entry name" value="Mito_inheritance_9"/>
</dbReference>
<dbReference type="Proteomes" id="UP000030686">
    <property type="component" value="Unassembled WGS sequence"/>
</dbReference>
<dbReference type="PANTHER" id="PTHR36091:SF2">
    <property type="entry name" value="AMINOGLYCOSIDE PHOSPHOTRANSFERASE DOMAIN-CONTAINING PROTEIN"/>
    <property type="match status" value="1"/>
</dbReference>
<dbReference type="PANTHER" id="PTHR36091">
    <property type="entry name" value="ALTERED INHERITANCE OF MITOCHONDRIA PROTEIN 9, MITOCHONDRIAL"/>
    <property type="match status" value="1"/>
</dbReference>
<dbReference type="InterPro" id="IPR011009">
    <property type="entry name" value="Kinase-like_dom_sf"/>
</dbReference>
<dbReference type="STRING" id="1365484.W6QFH9"/>
<dbReference type="SUPFAM" id="SSF56112">
    <property type="entry name" value="Protein kinase-like (PK-like)"/>
    <property type="match status" value="1"/>
</dbReference>